<dbReference type="OrthoDB" id="3723110at2"/>
<feature type="region of interest" description="Disordered" evidence="1">
    <location>
        <begin position="44"/>
        <end position="66"/>
    </location>
</feature>
<keyword evidence="4" id="KW-1185">Reference proteome</keyword>
<name>A0A139XF95_9CYAN</name>
<evidence type="ECO:0000313" key="4">
    <source>
        <dbReference type="Proteomes" id="UP000076925"/>
    </source>
</evidence>
<sequence>MRHIPTIYSTTKQAQILTALVLSSILSVGGAIAVPEGVTAAPAKVSSAKPNKSLKQNTKKDRLPTSVASAVKRDVASKNRIPIKNLEIIDSSQRIWRNGCLNLPTPNELCTQARVPGWRVLLSDGSQNWTYHTNSTGRYIRLAKQVQSNLPNSVKNAVLQTASGRLELPVEELAIVQVDKRTWNNGCLNLAKSGENCAQAVVPGWRLVVGAAEQRLVYHTNTTGSAVRLNPRESDIKDGRLPQRVSNVVLEAASNFTGLAIPQLRIVDAEQVTTDGCLNLPRPGETCTEIAIRAWKVRVATGRETLVFHAHPNAREVRLNTQQYGETPNVNLPRRLAERILVRASERSGLPVSELRIVEVDRQQWPDSCLGIPDPLALCAATVVPGWRVTVSDGQQVLIYRVGESGTAIFDERASSIANNNGFQSVLIPRSELPTPLERGIVFRQIATGGIAGRTYETVLLDDGRLIRVRIGDANDSERSVHRIPLEQVRRFQQLLRQEGDVFNNLDYPATRGGADYITYTLTSSKGTVRYNDFSQNSLPEDLRLVVKTWVAMNRVY</sequence>
<proteinExistence type="predicted"/>
<feature type="chain" id="PRO_5007300682" evidence="2">
    <location>
        <begin position="34"/>
        <end position="557"/>
    </location>
</feature>
<evidence type="ECO:0000256" key="2">
    <source>
        <dbReference type="SAM" id="SignalP"/>
    </source>
</evidence>
<keyword evidence="2" id="KW-0732">Signal</keyword>
<organism evidence="3 4">
    <name type="scientific">Scytonema hofmannii PCC 7110</name>
    <dbReference type="NCBI Taxonomy" id="128403"/>
    <lineage>
        <taxon>Bacteria</taxon>
        <taxon>Bacillati</taxon>
        <taxon>Cyanobacteriota</taxon>
        <taxon>Cyanophyceae</taxon>
        <taxon>Nostocales</taxon>
        <taxon>Scytonemataceae</taxon>
        <taxon>Scytonema</taxon>
    </lineage>
</organism>
<protein>
    <submittedName>
        <fullName evidence="3">Uncharacterized protein</fullName>
    </submittedName>
</protein>
<accession>A0A139XF95</accession>
<dbReference type="AlphaFoldDB" id="A0A139XF95"/>
<evidence type="ECO:0000313" key="3">
    <source>
        <dbReference type="EMBL" id="KYC43292.1"/>
    </source>
</evidence>
<reference evidence="3 4" key="1">
    <citation type="journal article" date="2013" name="Genome Biol. Evol.">
        <title>Genomes of Stigonematalean cyanobacteria (subsection V) and the evolution of oxygenic photosynthesis from prokaryotes to plastids.</title>
        <authorList>
            <person name="Dagan T."/>
            <person name="Roettger M."/>
            <person name="Stucken K."/>
            <person name="Landan G."/>
            <person name="Koch R."/>
            <person name="Major P."/>
            <person name="Gould S.B."/>
            <person name="Goremykin V.V."/>
            <person name="Rippka R."/>
            <person name="Tandeau de Marsac N."/>
            <person name="Gugger M."/>
            <person name="Lockhart P.J."/>
            <person name="Allen J.F."/>
            <person name="Brune I."/>
            <person name="Maus I."/>
            <person name="Puhler A."/>
            <person name="Martin W.F."/>
        </authorList>
    </citation>
    <scope>NUCLEOTIDE SEQUENCE [LARGE SCALE GENOMIC DNA]</scope>
    <source>
        <strain evidence="3 4">PCC 7110</strain>
    </source>
</reference>
<feature type="signal peptide" evidence="2">
    <location>
        <begin position="1"/>
        <end position="33"/>
    </location>
</feature>
<comment type="caution">
    <text evidence="3">The sequence shown here is derived from an EMBL/GenBank/DDBJ whole genome shotgun (WGS) entry which is preliminary data.</text>
</comment>
<dbReference type="EMBL" id="ANNX02000016">
    <property type="protein sequence ID" value="KYC43292.1"/>
    <property type="molecule type" value="Genomic_DNA"/>
</dbReference>
<dbReference type="STRING" id="128403.WA1_14475"/>
<dbReference type="Proteomes" id="UP000076925">
    <property type="component" value="Unassembled WGS sequence"/>
</dbReference>
<gene>
    <name evidence="3" type="ORF">WA1_14475</name>
</gene>
<evidence type="ECO:0000256" key="1">
    <source>
        <dbReference type="SAM" id="MobiDB-lite"/>
    </source>
</evidence>